<dbReference type="RefSeq" id="WP_321104299.1">
    <property type="nucleotide sequence ID" value="NZ_JAXHPO010000034.1"/>
</dbReference>
<feature type="transmembrane region" description="Helical" evidence="1">
    <location>
        <begin position="20"/>
        <end position="37"/>
    </location>
</feature>
<comment type="caution">
    <text evidence="2">The sequence shown here is derived from an EMBL/GenBank/DDBJ whole genome shotgun (WGS) entry which is preliminary data.</text>
</comment>
<protein>
    <recommendedName>
        <fullName evidence="4">Holin</fullName>
    </recommendedName>
</protein>
<evidence type="ECO:0000313" key="2">
    <source>
        <dbReference type="EMBL" id="MDY6550763.1"/>
    </source>
</evidence>
<evidence type="ECO:0008006" key="4">
    <source>
        <dbReference type="Google" id="ProtNLM"/>
    </source>
</evidence>
<accession>A0ABU5GK57</accession>
<gene>
    <name evidence="2" type="ORF">SKM48_08340</name>
</gene>
<proteinExistence type="predicted"/>
<keyword evidence="1" id="KW-0812">Transmembrane</keyword>
<reference evidence="2 3" key="1">
    <citation type="journal article" date="2024" name="Syst. Appl. Microbiol.">
        <title>Evidence for the occurrence of Acinetobacter faecalis in cattle feces and its emended description.</title>
        <authorList>
            <person name="Kyselkova M."/>
            <person name="Xanthopoulou K."/>
            <person name="Shestivska V."/>
            <person name="Spanelova P."/>
            <person name="Maixnerova M."/>
            <person name="Higgins P.G."/>
            <person name="Nemec A."/>
        </authorList>
    </citation>
    <scope>NUCLEOTIDE SEQUENCE [LARGE SCALE GENOMIC DNA]</scope>
    <source>
        <strain evidence="2 3">ANC 7225</strain>
    </source>
</reference>
<organism evidence="2 3">
    <name type="scientific">Acinetobacter faecalis</name>
    <dbReference type="NCBI Taxonomy" id="2665161"/>
    <lineage>
        <taxon>Bacteria</taxon>
        <taxon>Pseudomonadati</taxon>
        <taxon>Pseudomonadota</taxon>
        <taxon>Gammaproteobacteria</taxon>
        <taxon>Moraxellales</taxon>
        <taxon>Moraxellaceae</taxon>
        <taxon>Acinetobacter</taxon>
    </lineage>
</organism>
<sequence length="126" mass="14117">MGGNEWWVAILKFLSDSLNVMQYWIAGLVGATVATRYNKEQLKTLGDYLFFLLSGAFSAHYLTSLIMHYFDLAPTHAGGIGFLTGALGGLIFQELFAWIKSGAYKEVSFKDFFIDMLKKWKGGSKK</sequence>
<feature type="transmembrane region" description="Helical" evidence="1">
    <location>
        <begin position="49"/>
        <end position="70"/>
    </location>
</feature>
<keyword evidence="1" id="KW-1133">Transmembrane helix</keyword>
<name>A0ABU5GK57_9GAMM</name>
<keyword evidence="3" id="KW-1185">Reference proteome</keyword>
<keyword evidence="1" id="KW-0472">Membrane</keyword>
<dbReference type="EMBL" id="JAXHPO010000034">
    <property type="protein sequence ID" value="MDY6550763.1"/>
    <property type="molecule type" value="Genomic_DNA"/>
</dbReference>
<dbReference type="Proteomes" id="UP001284094">
    <property type="component" value="Unassembled WGS sequence"/>
</dbReference>
<evidence type="ECO:0000313" key="3">
    <source>
        <dbReference type="Proteomes" id="UP001284094"/>
    </source>
</evidence>
<evidence type="ECO:0000256" key="1">
    <source>
        <dbReference type="SAM" id="Phobius"/>
    </source>
</evidence>
<feature type="transmembrane region" description="Helical" evidence="1">
    <location>
        <begin position="76"/>
        <end position="99"/>
    </location>
</feature>